<evidence type="ECO:0000313" key="3">
    <source>
        <dbReference type="EMBL" id="MFD1890285.1"/>
    </source>
</evidence>
<dbReference type="InterPro" id="IPR041380">
    <property type="entry name" value="Acetyltransf_17"/>
</dbReference>
<accession>A0ABW4RW61</accession>
<dbReference type="PANTHER" id="PTHR37817">
    <property type="entry name" value="N-ACETYLTRANSFERASE EIS"/>
    <property type="match status" value="1"/>
</dbReference>
<keyword evidence="3" id="KW-0012">Acyltransferase</keyword>
<dbReference type="InterPro" id="IPR025559">
    <property type="entry name" value="Eis_dom"/>
</dbReference>
<dbReference type="EC" id="2.3.1.-" evidence="3"/>
<dbReference type="Pfam" id="PF13527">
    <property type="entry name" value="Acetyltransf_9"/>
    <property type="match status" value="1"/>
</dbReference>
<dbReference type="Pfam" id="PF17668">
    <property type="entry name" value="Acetyltransf_17"/>
    <property type="match status" value="1"/>
</dbReference>
<dbReference type="RefSeq" id="WP_343873299.1">
    <property type="nucleotide sequence ID" value="NZ_BAAAIX010000015.1"/>
</dbReference>
<evidence type="ECO:0000259" key="2">
    <source>
        <dbReference type="Pfam" id="PF17668"/>
    </source>
</evidence>
<dbReference type="InterPro" id="IPR051554">
    <property type="entry name" value="Acetyltransferase_Eis"/>
</dbReference>
<organism evidence="3 4">
    <name type="scientific">Luteococcus peritonei</name>
    <dbReference type="NCBI Taxonomy" id="88874"/>
    <lineage>
        <taxon>Bacteria</taxon>
        <taxon>Bacillati</taxon>
        <taxon>Actinomycetota</taxon>
        <taxon>Actinomycetes</taxon>
        <taxon>Propionibacteriales</taxon>
        <taxon>Propionibacteriaceae</taxon>
        <taxon>Luteococcus</taxon>
    </lineage>
</organism>
<dbReference type="Pfam" id="PF13530">
    <property type="entry name" value="SCP2_2"/>
    <property type="match status" value="1"/>
</dbReference>
<dbReference type="PANTHER" id="PTHR37817:SF1">
    <property type="entry name" value="N-ACETYLTRANSFERASE EIS"/>
    <property type="match status" value="1"/>
</dbReference>
<protein>
    <submittedName>
        <fullName evidence="3">GNAT family N-acetyltransferase</fullName>
        <ecNumber evidence="3">2.3.1.-</ecNumber>
    </submittedName>
</protein>
<dbReference type="Gene3D" id="3.40.630.30">
    <property type="match status" value="2"/>
</dbReference>
<comment type="caution">
    <text evidence="3">The sequence shown here is derived from an EMBL/GenBank/DDBJ whole genome shotgun (WGS) entry which is preliminary data.</text>
</comment>
<gene>
    <name evidence="3" type="ORF">ACFSCS_08835</name>
</gene>
<evidence type="ECO:0000313" key="4">
    <source>
        <dbReference type="Proteomes" id="UP001597326"/>
    </source>
</evidence>
<name>A0ABW4RW61_9ACTN</name>
<dbReference type="InterPro" id="IPR036527">
    <property type="entry name" value="SCP2_sterol-bd_dom_sf"/>
</dbReference>
<feature type="domain" description="Eis-like acetyltransferase" evidence="2">
    <location>
        <begin position="214"/>
        <end position="302"/>
    </location>
</feature>
<dbReference type="Gene3D" id="3.30.1050.10">
    <property type="entry name" value="SCP2 sterol-binding domain"/>
    <property type="match status" value="1"/>
</dbReference>
<dbReference type="SUPFAM" id="SSF55729">
    <property type="entry name" value="Acyl-CoA N-acyltransferases (Nat)"/>
    <property type="match status" value="1"/>
</dbReference>
<evidence type="ECO:0000259" key="1">
    <source>
        <dbReference type="Pfam" id="PF13530"/>
    </source>
</evidence>
<dbReference type="GO" id="GO:0016746">
    <property type="term" value="F:acyltransferase activity"/>
    <property type="evidence" value="ECO:0007669"/>
    <property type="project" value="UniProtKB-KW"/>
</dbReference>
<dbReference type="EMBL" id="JBHUFZ010000018">
    <property type="protein sequence ID" value="MFD1890285.1"/>
    <property type="molecule type" value="Genomic_DNA"/>
</dbReference>
<proteinExistence type="predicted"/>
<sequence length="419" mass="45802">MEMQHDIHTRTATGELDPSDRALLGAIRTGFNQGASSEENDQRWWATSVQDAHRFRYATRRPLVTGLGLDERPVATFGSFTHTVNVGGGRLLEADFITDVTVRTTDRRQGLLRRMMTDELTCARDQGLALATLTASEGSIYGRFGFGVATRAQRVEVEASERFQLRRQPAAVVEQADPPAIADLLERLHAEAHARYRGSHQPPAFRRAWLSGEWDWDTMAASTKLRAAVAVRDGQVVGALTHELTDEAEHTTVLDLVGDDDAALALWQHLARLDLVSTIRYGCLQDGSPLRAALVDQRVVTTKADRDQCWLRLLDVPRALAERGWDGDGEVVLKVGDPMGLADGCSRLHVSQGRATVEAAAADQAEVDCPVDALAEAYLGLTSIAVLAAAGRVTGEPEAMRRLGRMLAVDRPPRNSIVF</sequence>
<keyword evidence="4" id="KW-1185">Reference proteome</keyword>
<feature type="domain" description="Enhanced intracellular survival protein" evidence="1">
    <location>
        <begin position="316"/>
        <end position="413"/>
    </location>
</feature>
<dbReference type="SUPFAM" id="SSF55718">
    <property type="entry name" value="SCP-like"/>
    <property type="match status" value="1"/>
</dbReference>
<dbReference type="Proteomes" id="UP001597326">
    <property type="component" value="Unassembled WGS sequence"/>
</dbReference>
<reference evidence="4" key="1">
    <citation type="journal article" date="2019" name="Int. J. Syst. Evol. Microbiol.">
        <title>The Global Catalogue of Microorganisms (GCM) 10K type strain sequencing project: providing services to taxonomists for standard genome sequencing and annotation.</title>
        <authorList>
            <consortium name="The Broad Institute Genomics Platform"/>
            <consortium name="The Broad Institute Genome Sequencing Center for Infectious Disease"/>
            <person name="Wu L."/>
            <person name="Ma J."/>
        </authorList>
    </citation>
    <scope>NUCLEOTIDE SEQUENCE [LARGE SCALE GENOMIC DNA]</scope>
    <source>
        <strain evidence="4">CAIM 431</strain>
    </source>
</reference>
<keyword evidence="3" id="KW-0808">Transferase</keyword>
<dbReference type="InterPro" id="IPR016181">
    <property type="entry name" value="Acyl_CoA_acyltransferase"/>
</dbReference>